<keyword evidence="2" id="KW-1185">Reference proteome</keyword>
<evidence type="ECO:0000313" key="2">
    <source>
        <dbReference type="Proteomes" id="UP000463857"/>
    </source>
</evidence>
<evidence type="ECO:0000313" key="1">
    <source>
        <dbReference type="EMBL" id="QHC00341.1"/>
    </source>
</evidence>
<dbReference type="RefSeq" id="WP_159544728.1">
    <property type="nucleotide sequence ID" value="NZ_CP047156.1"/>
</dbReference>
<organism evidence="1 2">
    <name type="scientific">Epidermidibacterium keratini</name>
    <dbReference type="NCBI Taxonomy" id="1891644"/>
    <lineage>
        <taxon>Bacteria</taxon>
        <taxon>Bacillati</taxon>
        <taxon>Actinomycetota</taxon>
        <taxon>Actinomycetes</taxon>
        <taxon>Sporichthyales</taxon>
        <taxon>Sporichthyaceae</taxon>
        <taxon>Epidermidibacterium</taxon>
    </lineage>
</organism>
<reference evidence="1 2" key="1">
    <citation type="journal article" date="2018" name="Int. J. Syst. Evol. Microbiol.">
        <title>Epidermidibacterium keratini gen. nov., sp. nov., a member of the family Sporichthyaceae, isolated from keratin epidermis.</title>
        <authorList>
            <person name="Lee D.G."/>
            <person name="Trujillo M.E."/>
            <person name="Kang S."/>
            <person name="Nam J.J."/>
            <person name="Kim Y.J."/>
        </authorList>
    </citation>
    <scope>NUCLEOTIDE SEQUENCE [LARGE SCALE GENOMIC DNA]</scope>
    <source>
        <strain evidence="1 2">EPI-7</strain>
    </source>
</reference>
<accession>A0A7L4YM33</accession>
<dbReference type="InterPro" id="IPR027417">
    <property type="entry name" value="P-loop_NTPase"/>
</dbReference>
<name>A0A7L4YM33_9ACTN</name>
<dbReference type="Proteomes" id="UP000463857">
    <property type="component" value="Chromosome"/>
</dbReference>
<evidence type="ECO:0008006" key="3">
    <source>
        <dbReference type="Google" id="ProtNLM"/>
    </source>
</evidence>
<protein>
    <recommendedName>
        <fullName evidence="3">ABC transporter ATP-binding protein</fullName>
    </recommendedName>
</protein>
<dbReference type="SUPFAM" id="SSF52540">
    <property type="entry name" value="P-loop containing nucleoside triphosphate hydrolases"/>
    <property type="match status" value="1"/>
</dbReference>
<proteinExistence type="predicted"/>
<dbReference type="OrthoDB" id="3775353at2"/>
<dbReference type="InParanoid" id="A0A7L4YM33"/>
<dbReference type="EMBL" id="CP047156">
    <property type="protein sequence ID" value="QHC00341.1"/>
    <property type="molecule type" value="Genomic_DNA"/>
</dbReference>
<gene>
    <name evidence="1" type="ORF">EK0264_08640</name>
</gene>
<dbReference type="Gene3D" id="3.40.50.300">
    <property type="entry name" value="P-loop containing nucleotide triphosphate hydrolases"/>
    <property type="match status" value="1"/>
</dbReference>
<dbReference type="KEGG" id="eke:EK0264_08640"/>
<dbReference type="AlphaFoldDB" id="A0A7L4YM33"/>
<sequence length="210" mass="22481">MELTAHEIAVDGRHDQLVPPTSLTASSGQCTFVACDQDRSTALGLAVTGRLPLSAGRIDFTSEDPGSLAEISALIDAPDVSAPIHNLKVKHAAAEALAIAGRKSSPTAVRQWLSQHELEALADRYVETLAGPERVRLLASLAVARKHVRLLVIDTPDRHRGDLRDWSAIAEHYAHNGYAVVVICDQRSIDLLGVTAYRIGATDVSPSPSE</sequence>